<dbReference type="Gene3D" id="1.10.260.40">
    <property type="entry name" value="lambda repressor-like DNA-binding domains"/>
    <property type="match status" value="1"/>
</dbReference>
<dbReference type="GO" id="GO:0003677">
    <property type="term" value="F:DNA binding"/>
    <property type="evidence" value="ECO:0007669"/>
    <property type="project" value="UniProtKB-KW"/>
</dbReference>
<dbReference type="InterPro" id="IPR010982">
    <property type="entry name" value="Lambda_DNA-bd_dom_sf"/>
</dbReference>
<dbReference type="PROSITE" id="PS50943">
    <property type="entry name" value="HTH_CROC1"/>
    <property type="match status" value="1"/>
</dbReference>
<evidence type="ECO:0000313" key="4">
    <source>
        <dbReference type="Proteomes" id="UP000219922"/>
    </source>
</evidence>
<dbReference type="PANTHER" id="PTHR46797:SF1">
    <property type="entry name" value="METHYLPHOSPHONATE SYNTHASE"/>
    <property type="match status" value="1"/>
</dbReference>
<dbReference type="CDD" id="cd00093">
    <property type="entry name" value="HTH_XRE"/>
    <property type="match status" value="1"/>
</dbReference>
<dbReference type="SMART" id="SM00530">
    <property type="entry name" value="HTH_XRE"/>
    <property type="match status" value="1"/>
</dbReference>
<dbReference type="EMBL" id="NVMX01000040">
    <property type="protein sequence ID" value="PDZ96290.1"/>
    <property type="molecule type" value="Genomic_DNA"/>
</dbReference>
<dbReference type="SUPFAM" id="SSF47413">
    <property type="entry name" value="lambda repressor-like DNA-binding domains"/>
    <property type="match status" value="1"/>
</dbReference>
<dbReference type="InterPro" id="IPR001387">
    <property type="entry name" value="Cro/C1-type_HTH"/>
</dbReference>
<keyword evidence="1" id="KW-0238">DNA-binding</keyword>
<dbReference type="AlphaFoldDB" id="A0A9X6XWZ8"/>
<name>A0A9X6XWZ8_BACCE</name>
<dbReference type="GO" id="GO:0005829">
    <property type="term" value="C:cytosol"/>
    <property type="evidence" value="ECO:0007669"/>
    <property type="project" value="TreeGrafter"/>
</dbReference>
<accession>A0A9X6XWZ8</accession>
<dbReference type="RefSeq" id="WP_098005896.1">
    <property type="nucleotide sequence ID" value="NZ_NVMX01000040.1"/>
</dbReference>
<evidence type="ECO:0000256" key="1">
    <source>
        <dbReference type="ARBA" id="ARBA00023125"/>
    </source>
</evidence>
<evidence type="ECO:0000313" key="3">
    <source>
        <dbReference type="EMBL" id="PDZ96290.1"/>
    </source>
</evidence>
<comment type="caution">
    <text evidence="3">The sequence shown here is derived from an EMBL/GenBank/DDBJ whole genome shotgun (WGS) entry which is preliminary data.</text>
</comment>
<dbReference type="InterPro" id="IPR050807">
    <property type="entry name" value="TransReg_Diox_bact_type"/>
</dbReference>
<reference evidence="3 4" key="1">
    <citation type="submission" date="2017-09" db="EMBL/GenBank/DDBJ databases">
        <title>Large-scale bioinformatics analysis of Bacillus genomes uncovers conserved roles of natural products in bacterial physiology.</title>
        <authorList>
            <consortium name="Agbiome Team Llc"/>
            <person name="Bleich R.M."/>
            <person name="Grubbs K.J."/>
            <person name="Santa Maria K.C."/>
            <person name="Allen S.E."/>
            <person name="Farag S."/>
            <person name="Shank E.A."/>
            <person name="Bowers A."/>
        </authorList>
    </citation>
    <scope>NUCLEOTIDE SEQUENCE [LARGE SCALE GENOMIC DNA]</scope>
    <source>
        <strain evidence="3 4">AFS092789</strain>
    </source>
</reference>
<dbReference type="Proteomes" id="UP000219922">
    <property type="component" value="Unassembled WGS sequence"/>
</dbReference>
<feature type="domain" description="HTH cro/C1-type" evidence="2">
    <location>
        <begin position="10"/>
        <end position="64"/>
    </location>
</feature>
<dbReference type="PANTHER" id="PTHR46797">
    <property type="entry name" value="HTH-TYPE TRANSCRIPTIONAL REGULATOR"/>
    <property type="match status" value="1"/>
</dbReference>
<gene>
    <name evidence="3" type="ORF">CON36_22635</name>
</gene>
<organism evidence="3 4">
    <name type="scientific">Bacillus cereus</name>
    <dbReference type="NCBI Taxonomy" id="1396"/>
    <lineage>
        <taxon>Bacteria</taxon>
        <taxon>Bacillati</taxon>
        <taxon>Bacillota</taxon>
        <taxon>Bacilli</taxon>
        <taxon>Bacillales</taxon>
        <taxon>Bacillaceae</taxon>
        <taxon>Bacillus</taxon>
        <taxon>Bacillus cereus group</taxon>
    </lineage>
</organism>
<protein>
    <submittedName>
        <fullName evidence="3">Transcriptional regulator</fullName>
    </submittedName>
</protein>
<evidence type="ECO:0000259" key="2">
    <source>
        <dbReference type="PROSITE" id="PS50943"/>
    </source>
</evidence>
<dbReference type="GO" id="GO:0003700">
    <property type="term" value="F:DNA-binding transcription factor activity"/>
    <property type="evidence" value="ECO:0007669"/>
    <property type="project" value="TreeGrafter"/>
</dbReference>
<proteinExistence type="predicted"/>
<sequence>MNEKNIGTYIKELRMQKKMTISKLSETSNVSQPYLSQIERGQRKPSYDIIKKLSEALEIDFYELAWRAGLYTDAEIQQRREVEAFYNSMTPEEEEAYIEKQGKDHLLWEYRRLHYPDLKMLLNGSNVFFGGKSLNYEQRETATKILEVLFEKLEVNCPSDEDIEKEYDDMKNFKFAFLNQDSSDRDKDK</sequence>
<dbReference type="Pfam" id="PF01381">
    <property type="entry name" value="HTH_3"/>
    <property type="match status" value="1"/>
</dbReference>